<evidence type="ECO:0000256" key="1">
    <source>
        <dbReference type="SAM" id="MobiDB-lite"/>
    </source>
</evidence>
<name>A0A2K0TTL6_TRIHA</name>
<proteinExistence type="predicted"/>
<feature type="region of interest" description="Disordered" evidence="1">
    <location>
        <begin position="1"/>
        <end position="39"/>
    </location>
</feature>
<reference evidence="2 3" key="1">
    <citation type="submission" date="2017-02" db="EMBL/GenBank/DDBJ databases">
        <title>Genomes of Trichoderma spp. with biocontrol activity.</title>
        <authorList>
            <person name="Gardiner D."/>
            <person name="Kazan K."/>
            <person name="Vos C."/>
            <person name="Harvey P."/>
        </authorList>
    </citation>
    <scope>NUCLEOTIDE SEQUENCE [LARGE SCALE GENOMIC DNA]</scope>
    <source>
        <strain evidence="2 3">Tr1</strain>
    </source>
</reference>
<dbReference type="EMBL" id="MTYI01000224">
    <property type="protein sequence ID" value="PNP48841.1"/>
    <property type="molecule type" value="Genomic_DNA"/>
</dbReference>
<organism evidence="2 3">
    <name type="scientific">Trichoderma harzianum</name>
    <name type="common">Hypocrea lixii</name>
    <dbReference type="NCBI Taxonomy" id="5544"/>
    <lineage>
        <taxon>Eukaryota</taxon>
        <taxon>Fungi</taxon>
        <taxon>Dikarya</taxon>
        <taxon>Ascomycota</taxon>
        <taxon>Pezizomycotina</taxon>
        <taxon>Sordariomycetes</taxon>
        <taxon>Hypocreomycetidae</taxon>
        <taxon>Hypocreales</taxon>
        <taxon>Hypocreaceae</taxon>
        <taxon>Trichoderma</taxon>
    </lineage>
</organism>
<feature type="compositionally biased region" description="Polar residues" evidence="1">
    <location>
        <begin position="18"/>
        <end position="28"/>
    </location>
</feature>
<dbReference type="Proteomes" id="UP000236290">
    <property type="component" value="Unassembled WGS sequence"/>
</dbReference>
<evidence type="ECO:0000313" key="3">
    <source>
        <dbReference type="Proteomes" id="UP000236290"/>
    </source>
</evidence>
<dbReference type="OrthoDB" id="10475627at2759"/>
<evidence type="ECO:0000313" key="2">
    <source>
        <dbReference type="EMBL" id="PNP48841.1"/>
    </source>
</evidence>
<dbReference type="AlphaFoldDB" id="A0A2K0TTL6"/>
<gene>
    <name evidence="2" type="ORF">THARTR1_10286</name>
</gene>
<protein>
    <submittedName>
        <fullName evidence="2">Uncharacterized protein</fullName>
    </submittedName>
</protein>
<accession>A0A2K0TTL6</accession>
<comment type="caution">
    <text evidence="2">The sequence shown here is derived from an EMBL/GenBank/DDBJ whole genome shotgun (WGS) entry which is preliminary data.</text>
</comment>
<feature type="region of interest" description="Disordered" evidence="1">
    <location>
        <begin position="96"/>
        <end position="118"/>
    </location>
</feature>
<sequence>MLKVNNNNHSADDENVHTHTTMDQQQAAQPVKTHPASGQVFDSGQLSINFLQQDSHGVSVISQMAEEFGCIGVHIWMMTRHFEAPLTGNVPFSPCSANQRAADDNLPFPRATASQRDG</sequence>